<accession>A0A5B0X365</accession>
<dbReference type="InterPro" id="IPR016161">
    <property type="entry name" value="Ald_DH/histidinol_DH"/>
</dbReference>
<dbReference type="Pfam" id="PF00171">
    <property type="entry name" value="Aldedh"/>
    <property type="match status" value="1"/>
</dbReference>
<sequence length="495" mass="52681">MPLTTHYESLYIGGSWVKPKGGEAYTVINPATEEAVGEVPVGTAADADAAIAAAREAFDHGPWPRMDWRERAVILQQFHDVLVARKDEIVQLCVAEAGSIIPVASIMQFDMALDGLQYYIDQIQRREFVIPSSVSAHTNWATGGETLGSTVKVYEPLGVSVGITAYNYPFFLNLAKLGPALASGCTFILKPAPQTPLEAMILGEIASEVGIPPGVFSIVTGGVDVGEKLTTDPRVDQISFTGSDKVGAIIQAQAAPSLKRVALELGGKSAMIVCEDADLEQAAFAGVVNFTNQCGQGCILQTRQLVHNSIKDQYIEMLKAMASQVKMGDPADPDTGMGPLISAAQRERVLAYIEQGKSDGNSLVYGGSIPPGLNRGFFVEPTIFDCPSNSTAIAQEEIFGPVVCVIGFDTEDEAIAIANDSQYGLSGGVFSQDPGRAYRIAMQMRTGGVLINGGGGRLNPSVPFGGYKRSGIGREYGEEGLNEYLEIKVIDFRAA</sequence>
<evidence type="ECO:0000256" key="4">
    <source>
        <dbReference type="RuleBase" id="RU003345"/>
    </source>
</evidence>
<feature type="domain" description="Aldehyde dehydrogenase" evidence="5">
    <location>
        <begin position="16"/>
        <end position="490"/>
    </location>
</feature>
<dbReference type="EMBL" id="VTUX01000003">
    <property type="protein sequence ID" value="KAA1192599.1"/>
    <property type="molecule type" value="Genomic_DNA"/>
</dbReference>
<dbReference type="FunFam" id="3.40.605.10:FF:000026">
    <property type="entry name" value="Aldehyde dehydrogenase, putative"/>
    <property type="match status" value="1"/>
</dbReference>
<dbReference type="InterPro" id="IPR029510">
    <property type="entry name" value="Ald_DH_CS_GLU"/>
</dbReference>
<comment type="similarity">
    <text evidence="1 4">Belongs to the aldehyde dehydrogenase family.</text>
</comment>
<dbReference type="SUPFAM" id="SSF53720">
    <property type="entry name" value="ALDH-like"/>
    <property type="match status" value="1"/>
</dbReference>
<dbReference type="GO" id="GO:0016620">
    <property type="term" value="F:oxidoreductase activity, acting on the aldehyde or oxo group of donors, NAD or NADP as acceptor"/>
    <property type="evidence" value="ECO:0007669"/>
    <property type="project" value="InterPro"/>
</dbReference>
<comment type="caution">
    <text evidence="6">The sequence shown here is derived from an EMBL/GenBank/DDBJ whole genome shotgun (WGS) entry which is preliminary data.</text>
</comment>
<dbReference type="AlphaFoldDB" id="A0A5B0X365"/>
<dbReference type="Gene3D" id="3.40.309.10">
    <property type="entry name" value="Aldehyde Dehydrogenase, Chain A, domain 2"/>
    <property type="match status" value="1"/>
</dbReference>
<dbReference type="CDD" id="cd07089">
    <property type="entry name" value="ALDH_CddD-AldA-like"/>
    <property type="match status" value="1"/>
</dbReference>
<feature type="active site" evidence="3">
    <location>
        <position position="264"/>
    </location>
</feature>
<evidence type="ECO:0000256" key="2">
    <source>
        <dbReference type="ARBA" id="ARBA00023002"/>
    </source>
</evidence>
<dbReference type="InterPro" id="IPR015590">
    <property type="entry name" value="Aldehyde_DH_dom"/>
</dbReference>
<dbReference type="InterPro" id="IPR016162">
    <property type="entry name" value="Ald_DH_N"/>
</dbReference>
<gene>
    <name evidence="6" type="ORF">F0M18_08000</name>
</gene>
<dbReference type="FunFam" id="3.40.605.10:FF:000007">
    <property type="entry name" value="NAD/NADP-dependent betaine aldehyde dehydrogenase"/>
    <property type="match status" value="1"/>
</dbReference>
<evidence type="ECO:0000313" key="7">
    <source>
        <dbReference type="Proteomes" id="UP000323708"/>
    </source>
</evidence>
<proteinExistence type="inferred from homology"/>
<protein>
    <submittedName>
        <fullName evidence="6">Aldehyde dehydrogenase family protein</fullName>
    </submittedName>
</protein>
<evidence type="ECO:0000256" key="1">
    <source>
        <dbReference type="ARBA" id="ARBA00009986"/>
    </source>
</evidence>
<evidence type="ECO:0000256" key="3">
    <source>
        <dbReference type="PROSITE-ProRule" id="PRU10007"/>
    </source>
</evidence>
<evidence type="ECO:0000313" key="6">
    <source>
        <dbReference type="EMBL" id="KAA1192599.1"/>
    </source>
</evidence>
<dbReference type="InterPro" id="IPR016163">
    <property type="entry name" value="Ald_DH_C"/>
</dbReference>
<evidence type="ECO:0000259" key="5">
    <source>
        <dbReference type="Pfam" id="PF00171"/>
    </source>
</evidence>
<keyword evidence="2 4" id="KW-0560">Oxidoreductase</keyword>
<dbReference type="PANTHER" id="PTHR42804:SF1">
    <property type="entry name" value="ALDEHYDE DEHYDROGENASE-RELATED"/>
    <property type="match status" value="1"/>
</dbReference>
<dbReference type="PROSITE" id="PS00687">
    <property type="entry name" value="ALDEHYDE_DEHYDR_GLU"/>
    <property type="match status" value="1"/>
</dbReference>
<organism evidence="6 7">
    <name type="scientific">Pseudohalioglobus sediminis</name>
    <dbReference type="NCBI Taxonomy" id="2606449"/>
    <lineage>
        <taxon>Bacteria</taxon>
        <taxon>Pseudomonadati</taxon>
        <taxon>Pseudomonadota</taxon>
        <taxon>Gammaproteobacteria</taxon>
        <taxon>Cellvibrionales</taxon>
        <taxon>Halieaceae</taxon>
        <taxon>Pseudohalioglobus</taxon>
    </lineage>
</organism>
<name>A0A5B0X365_9GAMM</name>
<dbReference type="RefSeq" id="WP_149610882.1">
    <property type="nucleotide sequence ID" value="NZ_VTUX01000003.1"/>
</dbReference>
<dbReference type="FunFam" id="3.40.309.10:FF:000012">
    <property type="entry name" value="Betaine aldehyde dehydrogenase"/>
    <property type="match status" value="1"/>
</dbReference>
<dbReference type="Proteomes" id="UP000323708">
    <property type="component" value="Unassembled WGS sequence"/>
</dbReference>
<dbReference type="PANTHER" id="PTHR42804">
    <property type="entry name" value="ALDEHYDE DEHYDROGENASE"/>
    <property type="match status" value="1"/>
</dbReference>
<reference evidence="6 7" key="1">
    <citation type="submission" date="2019-09" db="EMBL/GenBank/DDBJ databases">
        <authorList>
            <person name="Chen X.-Y."/>
        </authorList>
    </citation>
    <scope>NUCLEOTIDE SEQUENCE [LARGE SCALE GENOMIC DNA]</scope>
    <source>
        <strain evidence="6 7">NY5</strain>
    </source>
</reference>
<dbReference type="Gene3D" id="3.40.605.10">
    <property type="entry name" value="Aldehyde Dehydrogenase, Chain A, domain 1"/>
    <property type="match status" value="1"/>
</dbReference>
<keyword evidence="7" id="KW-1185">Reference proteome</keyword>